<dbReference type="RefSeq" id="YP_009119628.1">
    <property type="nucleotide sequence ID" value="NC_026440.1"/>
</dbReference>
<dbReference type="EMBL" id="KP136319">
    <property type="protein sequence ID" value="AJF97393.1"/>
    <property type="molecule type" value="Genomic_DNA"/>
</dbReference>
<dbReference type="KEGG" id="vg:23462310"/>
<reference evidence="1 2" key="1">
    <citation type="journal article" date="2015" name="Parasitol. Res.">
        <title>Viruses in close associations with free-living amoebae.</title>
        <authorList>
            <person name="Scheid P."/>
        </authorList>
    </citation>
    <scope>NUCLEOTIDE SEQUENCE [LARGE SCALE GENOMIC DNA]</scope>
    <source>
        <strain evidence="1">KlaHel</strain>
    </source>
</reference>
<accession>A0A0B5IXB8</accession>
<dbReference type="GeneID" id="23462310"/>
<evidence type="ECO:0000313" key="1">
    <source>
        <dbReference type="EMBL" id="AJF97393.1"/>
    </source>
</evidence>
<dbReference type="Proteomes" id="UP000202511">
    <property type="component" value="Segment"/>
</dbReference>
<protein>
    <submittedName>
        <fullName evidence="1">Uncharacterized protein</fullName>
    </submittedName>
</protein>
<organism evidence="1 2">
    <name type="scientific">Pandoravirus inopinatum</name>
    <dbReference type="NCBI Taxonomy" id="1605721"/>
    <lineage>
        <taxon>Viruses</taxon>
        <taxon>Pandoravirus</taxon>
    </lineage>
</organism>
<sequence>MSFCQVCIVFFAATAFLRACTRKQTKECVYSAAYTSLTCVRWRAAPSCGQTLRAISMLTHSAKSQKGTLPTARVCASGSSLVGCLDCYVCIVIARWIDL</sequence>
<evidence type="ECO:0000313" key="2">
    <source>
        <dbReference type="Proteomes" id="UP000202511"/>
    </source>
</evidence>
<proteinExistence type="predicted"/>
<name>A0A0B5IXB8_9VIRU</name>